<evidence type="ECO:0000313" key="3">
    <source>
        <dbReference type="Proteomes" id="UP001652625"/>
    </source>
</evidence>
<feature type="domain" description="GH29D-like beta-sandwich" evidence="2">
    <location>
        <begin position="52"/>
        <end position="84"/>
    </location>
</feature>
<evidence type="ECO:0000256" key="1">
    <source>
        <dbReference type="SAM" id="MobiDB-lite"/>
    </source>
</evidence>
<organism evidence="3 4">
    <name type="scientific">Hydra vulgaris</name>
    <name type="common">Hydra</name>
    <name type="synonym">Hydra attenuata</name>
    <dbReference type="NCBI Taxonomy" id="6087"/>
    <lineage>
        <taxon>Eukaryota</taxon>
        <taxon>Metazoa</taxon>
        <taxon>Cnidaria</taxon>
        <taxon>Hydrozoa</taxon>
        <taxon>Hydroidolina</taxon>
        <taxon>Anthoathecata</taxon>
        <taxon>Aplanulata</taxon>
        <taxon>Hydridae</taxon>
        <taxon>Hydra</taxon>
    </lineage>
</organism>
<reference evidence="4" key="1">
    <citation type="submission" date="2025-08" db="UniProtKB">
        <authorList>
            <consortium name="RefSeq"/>
        </authorList>
    </citation>
    <scope>IDENTIFICATION</scope>
</reference>
<proteinExistence type="predicted"/>
<name>A0ABM4C5Q5_HYDVU</name>
<protein>
    <submittedName>
        <fullName evidence="4">Uncharacterized protein LOC136082239</fullName>
    </submittedName>
</protein>
<dbReference type="RefSeq" id="XP_065656899.1">
    <property type="nucleotide sequence ID" value="XM_065800827.1"/>
</dbReference>
<dbReference type="Pfam" id="PF13290">
    <property type="entry name" value="CHB_HEX_C_1"/>
    <property type="match status" value="1"/>
</dbReference>
<dbReference type="InterPro" id="IPR008972">
    <property type="entry name" value="Cupredoxin"/>
</dbReference>
<sequence length="338" mass="37987">MFIPHTGRVISFVQSGVFVVEVTSQNGKYECYVYVADSDEKVQAPEIVSDYNGGSVKEGHKVFLSIDLQGADVYYTTDGTMPVIGDPQTKRYDEHNGVALENSGLKFVRAVALIKGTLPSKVLTSRRFWVKPLDWTTTDSANTSDEKNQPNTHKNKKTQQKSVTKSVKKEKKDSEVEYCTLKYQEHGGVVEKNSKVVSINSIQFKPNEVSIFEGEAITFQLMSDAKHLINQSIYQVQQSGVAVCNGFTSGAVLQHTQTWTQEFNCSNEYFFAFAEHPSLKVVVRPKPIIDVEVTDEGFKKPLLKLYKGDTIRWVWNDCCIYHSVTEVKYCLKHGGISV</sequence>
<feature type="region of interest" description="Disordered" evidence="1">
    <location>
        <begin position="139"/>
        <end position="169"/>
    </location>
</feature>
<evidence type="ECO:0000259" key="2">
    <source>
        <dbReference type="Pfam" id="PF13290"/>
    </source>
</evidence>
<dbReference type="GeneID" id="136082239"/>
<accession>A0ABM4C5Q5</accession>
<gene>
    <name evidence="4" type="primary">LOC136082239</name>
</gene>
<dbReference type="InterPro" id="IPR059177">
    <property type="entry name" value="GH29D-like_dom"/>
</dbReference>
<dbReference type="Proteomes" id="UP001652625">
    <property type="component" value="Chromosome 07"/>
</dbReference>
<dbReference type="Gene3D" id="2.60.40.420">
    <property type="entry name" value="Cupredoxins - blue copper proteins"/>
    <property type="match status" value="1"/>
</dbReference>
<evidence type="ECO:0000313" key="4">
    <source>
        <dbReference type="RefSeq" id="XP_065656899.1"/>
    </source>
</evidence>
<keyword evidence="3" id="KW-1185">Reference proteome</keyword>